<evidence type="ECO:0008006" key="3">
    <source>
        <dbReference type="Google" id="ProtNLM"/>
    </source>
</evidence>
<accession>A0A9Q9F2N5</accession>
<dbReference type="EMBL" id="CP073809">
    <property type="protein sequence ID" value="UTH13019.1"/>
    <property type="molecule type" value="Genomic_DNA"/>
</dbReference>
<name>A0A9Q9F2N5_9STAP</name>
<organism evidence="1 2">
    <name type="scientific">Macrococcus equipercicus</name>
    <dbReference type="NCBI Taxonomy" id="69967"/>
    <lineage>
        <taxon>Bacteria</taxon>
        <taxon>Bacillati</taxon>
        <taxon>Bacillota</taxon>
        <taxon>Bacilli</taxon>
        <taxon>Bacillales</taxon>
        <taxon>Staphylococcaceae</taxon>
        <taxon>Macrococcus</taxon>
    </lineage>
</organism>
<gene>
    <name evidence="1" type="ORF">KFV11_06975</name>
</gene>
<evidence type="ECO:0000313" key="1">
    <source>
        <dbReference type="EMBL" id="UTH13019.1"/>
    </source>
</evidence>
<dbReference type="AlphaFoldDB" id="A0A9Q9F2N5"/>
<dbReference type="Gene3D" id="1.10.8.200">
    <property type="entry name" value="Replisome organizer (g39p helicase loader/inhibitor protein)"/>
    <property type="match status" value="1"/>
</dbReference>
<protein>
    <recommendedName>
        <fullName evidence="3">Replicative helicase inhibitor G39P N-terminal domain-containing protein</fullName>
    </recommendedName>
</protein>
<dbReference type="RefSeq" id="WP_254249560.1">
    <property type="nucleotide sequence ID" value="NZ_CP073809.1"/>
</dbReference>
<evidence type="ECO:0000313" key="2">
    <source>
        <dbReference type="Proteomes" id="UP001057381"/>
    </source>
</evidence>
<sequence>MTDKEAASIVQRVQSLYPNFKLNREIGQAWLDALRTADYERTNNRLSEYYRQVRYAPHISDIAMYEQINEAQRQYEAIQRDIEANRSKPKDPEKQARIQARYARLKEYLNDDE</sequence>
<dbReference type="KEGG" id="mequ:KFV11_06975"/>
<proteinExistence type="predicted"/>
<dbReference type="Proteomes" id="UP001057381">
    <property type="component" value="Chromosome"/>
</dbReference>
<reference evidence="1" key="1">
    <citation type="submission" date="2021-04" db="EMBL/GenBank/DDBJ databases">
        <title>Complete Genome Sequences of Macrococcus spp. from dog and cattle.</title>
        <authorList>
            <person name="Schwendener S."/>
            <person name="Perreten V."/>
        </authorList>
    </citation>
    <scope>NUCLEOTIDE SEQUENCE</scope>
    <source>
        <strain evidence="1">Epi0143-OL</strain>
    </source>
</reference>